<name>A0A2P2N974_RHIMU</name>
<evidence type="ECO:0000313" key="1">
    <source>
        <dbReference type="EMBL" id="MBX39002.1"/>
    </source>
</evidence>
<proteinExistence type="predicted"/>
<dbReference type="EMBL" id="GGEC01058518">
    <property type="protein sequence ID" value="MBX39002.1"/>
    <property type="molecule type" value="Transcribed_RNA"/>
</dbReference>
<reference evidence="1" key="1">
    <citation type="submission" date="2018-02" db="EMBL/GenBank/DDBJ databases">
        <title>Rhizophora mucronata_Transcriptome.</title>
        <authorList>
            <person name="Meera S.P."/>
            <person name="Sreeshan A."/>
            <person name="Augustine A."/>
        </authorList>
    </citation>
    <scope>NUCLEOTIDE SEQUENCE</scope>
    <source>
        <tissue evidence="1">Leaf</tissue>
    </source>
</reference>
<organism evidence="1">
    <name type="scientific">Rhizophora mucronata</name>
    <name type="common">Asiatic mangrove</name>
    <dbReference type="NCBI Taxonomy" id="61149"/>
    <lineage>
        <taxon>Eukaryota</taxon>
        <taxon>Viridiplantae</taxon>
        <taxon>Streptophyta</taxon>
        <taxon>Embryophyta</taxon>
        <taxon>Tracheophyta</taxon>
        <taxon>Spermatophyta</taxon>
        <taxon>Magnoliopsida</taxon>
        <taxon>eudicotyledons</taxon>
        <taxon>Gunneridae</taxon>
        <taxon>Pentapetalae</taxon>
        <taxon>rosids</taxon>
        <taxon>fabids</taxon>
        <taxon>Malpighiales</taxon>
        <taxon>Rhizophoraceae</taxon>
        <taxon>Rhizophora</taxon>
    </lineage>
</organism>
<protein>
    <submittedName>
        <fullName evidence="1">Uncharacterized protein</fullName>
    </submittedName>
</protein>
<accession>A0A2P2N974</accession>
<sequence>MNFFKPLRVSCFEIG</sequence>